<evidence type="ECO:0000313" key="1">
    <source>
        <dbReference type="EMBL" id="MEL1266232.1"/>
    </source>
</evidence>
<keyword evidence="2" id="KW-1185">Reference proteome</keyword>
<organism evidence="1 2">
    <name type="scientific">Pseudoxanthomonas putridarboris</name>
    <dbReference type="NCBI Taxonomy" id="752605"/>
    <lineage>
        <taxon>Bacteria</taxon>
        <taxon>Pseudomonadati</taxon>
        <taxon>Pseudomonadota</taxon>
        <taxon>Gammaproteobacteria</taxon>
        <taxon>Lysobacterales</taxon>
        <taxon>Lysobacteraceae</taxon>
        <taxon>Pseudoxanthomonas</taxon>
    </lineage>
</organism>
<dbReference type="Proteomes" id="UP001459204">
    <property type="component" value="Unassembled WGS sequence"/>
</dbReference>
<comment type="caution">
    <text evidence="1">The sequence shown here is derived from an EMBL/GenBank/DDBJ whole genome shotgun (WGS) entry which is preliminary data.</text>
</comment>
<name>A0ABU9J4Q0_9GAMM</name>
<reference evidence="1 2" key="1">
    <citation type="submission" date="2024-04" db="EMBL/GenBank/DDBJ databases">
        <title>Draft genome sequence of Pseudoxanthomonas putridarboris WD12.</title>
        <authorList>
            <person name="Oh J."/>
        </authorList>
    </citation>
    <scope>NUCLEOTIDE SEQUENCE [LARGE SCALE GENOMIC DNA]</scope>
    <source>
        <strain evidence="1 2">WD12</strain>
    </source>
</reference>
<evidence type="ECO:0000313" key="2">
    <source>
        <dbReference type="Proteomes" id="UP001459204"/>
    </source>
</evidence>
<sequence>MRFLLAATLGILLSGCSPERVQVSAERLEHLAIFDCPVASGTYEEAEIEDLIAHPDLFDAKAIKVSGFYHSSFEHQALYPTPADDIFEHGLWILGGNDALKGKRIVVRGVYAPSIHGHLGQWPASICVHSVVAAEHTG</sequence>
<evidence type="ECO:0008006" key="3">
    <source>
        <dbReference type="Google" id="ProtNLM"/>
    </source>
</evidence>
<dbReference type="PROSITE" id="PS51257">
    <property type="entry name" value="PROKAR_LIPOPROTEIN"/>
    <property type="match status" value="1"/>
</dbReference>
<proteinExistence type="predicted"/>
<protein>
    <recommendedName>
        <fullName evidence="3">Lipoprotein</fullName>
    </recommendedName>
</protein>
<dbReference type="RefSeq" id="WP_341727404.1">
    <property type="nucleotide sequence ID" value="NZ_JBBWWT010000013.1"/>
</dbReference>
<dbReference type="EMBL" id="JBBWWT010000013">
    <property type="protein sequence ID" value="MEL1266232.1"/>
    <property type="molecule type" value="Genomic_DNA"/>
</dbReference>
<gene>
    <name evidence="1" type="ORF">AAD027_17920</name>
</gene>
<accession>A0ABU9J4Q0</accession>